<accession>A0ABR9YX41</accession>
<name>A0ABR9YX41_9PROT</name>
<organism evidence="7 8">
    <name type="scientific">Gluconobacter cadivus</name>
    <dbReference type="NCBI Taxonomy" id="2728101"/>
    <lineage>
        <taxon>Bacteria</taxon>
        <taxon>Pseudomonadati</taxon>
        <taxon>Pseudomonadota</taxon>
        <taxon>Alphaproteobacteria</taxon>
        <taxon>Acetobacterales</taxon>
        <taxon>Acetobacteraceae</taxon>
        <taxon>Gluconobacter</taxon>
    </lineage>
</organism>
<protein>
    <submittedName>
        <fullName evidence="7">Dioxygenase</fullName>
    </submittedName>
</protein>
<dbReference type="PANTHER" id="PTHR30096:SF0">
    <property type="entry name" value="4,5-DOPA DIOXYGENASE EXTRADIOL-LIKE PROTEIN"/>
    <property type="match status" value="1"/>
</dbReference>
<evidence type="ECO:0000256" key="1">
    <source>
        <dbReference type="ARBA" id="ARBA00001947"/>
    </source>
</evidence>
<feature type="domain" description="Extradiol ring-cleavage dioxygenase class III enzyme subunit B" evidence="6">
    <location>
        <begin position="53"/>
        <end position="255"/>
    </location>
</feature>
<reference evidence="7 8" key="2">
    <citation type="submission" date="2020-11" db="EMBL/GenBank/DDBJ databases">
        <title>Description of novel Gluconobacter species.</title>
        <authorList>
            <person name="Cleenwerck I."/>
            <person name="Cnockaert M."/>
            <person name="Borremans W."/>
            <person name="Wieme A.D."/>
            <person name="De Vuyst L."/>
            <person name="Vandamme P."/>
        </authorList>
    </citation>
    <scope>NUCLEOTIDE SEQUENCE [LARGE SCALE GENOMIC DNA]</scope>
    <source>
        <strain evidence="7 8">LMG 1745</strain>
    </source>
</reference>
<keyword evidence="3" id="KW-0479">Metal-binding</keyword>
<evidence type="ECO:0000313" key="8">
    <source>
        <dbReference type="Proteomes" id="UP000662701"/>
    </source>
</evidence>
<evidence type="ECO:0000256" key="3">
    <source>
        <dbReference type="ARBA" id="ARBA00022723"/>
    </source>
</evidence>
<keyword evidence="4" id="KW-0862">Zinc</keyword>
<comment type="similarity">
    <text evidence="2">Belongs to the DODA-type extradiol aromatic ring-opening dioxygenase family.</text>
</comment>
<dbReference type="PANTHER" id="PTHR30096">
    <property type="entry name" value="4,5-DOPA DIOXYGENASE EXTRADIOL-LIKE PROTEIN"/>
    <property type="match status" value="1"/>
</dbReference>
<evidence type="ECO:0000256" key="2">
    <source>
        <dbReference type="ARBA" id="ARBA00007581"/>
    </source>
</evidence>
<dbReference type="InterPro" id="IPR014436">
    <property type="entry name" value="Extradiol_dOase_DODA"/>
</dbReference>
<dbReference type="Pfam" id="PF02900">
    <property type="entry name" value="LigB"/>
    <property type="match status" value="1"/>
</dbReference>
<dbReference type="Proteomes" id="UP000662701">
    <property type="component" value="Unassembled WGS sequence"/>
</dbReference>
<keyword evidence="8" id="KW-1185">Reference proteome</keyword>
<evidence type="ECO:0000256" key="4">
    <source>
        <dbReference type="ARBA" id="ARBA00022833"/>
    </source>
</evidence>
<dbReference type="PIRSF" id="PIRSF006157">
    <property type="entry name" value="Doxgns_DODA"/>
    <property type="match status" value="1"/>
</dbReference>
<reference evidence="8" key="1">
    <citation type="submission" date="2020-04" db="EMBL/GenBank/DDBJ databases">
        <title>Description of novel Gluconacetobacter.</title>
        <authorList>
            <person name="Sombolestani A."/>
        </authorList>
    </citation>
    <scope>NUCLEOTIDE SEQUENCE [LARGE SCALE GENOMIC DNA]</scope>
    <source>
        <strain evidence="8">LMG 1745</strain>
    </source>
</reference>
<dbReference type="SUPFAM" id="SSF53213">
    <property type="entry name" value="LigB-like"/>
    <property type="match status" value="1"/>
</dbReference>
<dbReference type="EMBL" id="JABCQH010000009">
    <property type="protein sequence ID" value="MBF0889103.1"/>
    <property type="molecule type" value="Genomic_DNA"/>
</dbReference>
<sequence length="276" mass="30425">MKEVVKMSQENQESRQPVLFLPHGGGPCFFMEWGNTWDRMAVYLRSVSGTLPRRPDAIIVMSGHWETDEMRAGSAPHSSLIYDYYGFPPHTYQLKYPVPGAPDVAAKVLGLLSAAGVSCAADPERGLDHGVFIPFMLAFPDASIPVVEISLPRTMNAADVLQLGQSLEPLRGENILLVGTGMTYHNMRYLMRPDAVSDARSVVFDAWLQSAVEASSDLRRSRLMDWERAPFARDCHPQPEHLLPLMFAAGAAGTDAGHRDYSDVIMGKALSGFRFG</sequence>
<dbReference type="GO" id="GO:0051213">
    <property type="term" value="F:dioxygenase activity"/>
    <property type="evidence" value="ECO:0007669"/>
    <property type="project" value="UniProtKB-KW"/>
</dbReference>
<dbReference type="InterPro" id="IPR004183">
    <property type="entry name" value="Xdiol_dOase_suB"/>
</dbReference>
<evidence type="ECO:0000259" key="6">
    <source>
        <dbReference type="Pfam" id="PF02900"/>
    </source>
</evidence>
<keyword evidence="5" id="KW-0560">Oxidoreductase</keyword>
<keyword evidence="7" id="KW-0223">Dioxygenase</keyword>
<comment type="caution">
    <text evidence="7">The sequence shown here is derived from an EMBL/GenBank/DDBJ whole genome shotgun (WGS) entry which is preliminary data.</text>
</comment>
<gene>
    <name evidence="7" type="ORF">HKD19_11130</name>
</gene>
<proteinExistence type="inferred from homology"/>
<dbReference type="CDD" id="cd07363">
    <property type="entry name" value="45_DOPA_Dioxygenase"/>
    <property type="match status" value="1"/>
</dbReference>
<dbReference type="Gene3D" id="3.40.830.10">
    <property type="entry name" value="LigB-like"/>
    <property type="match status" value="1"/>
</dbReference>
<evidence type="ECO:0000313" key="7">
    <source>
        <dbReference type="EMBL" id="MBF0889103.1"/>
    </source>
</evidence>
<evidence type="ECO:0000256" key="5">
    <source>
        <dbReference type="ARBA" id="ARBA00023002"/>
    </source>
</evidence>
<comment type="cofactor">
    <cofactor evidence="1">
        <name>Zn(2+)</name>
        <dbReference type="ChEBI" id="CHEBI:29105"/>
    </cofactor>
</comment>